<feature type="chain" id="PRO_5036394036" description="EsV-1-7" evidence="2">
    <location>
        <begin position="31"/>
        <end position="247"/>
    </location>
</feature>
<dbReference type="EMBL" id="HBKN01050922">
    <property type="protein sequence ID" value="CAE2341716.1"/>
    <property type="molecule type" value="Transcribed_RNA"/>
</dbReference>
<reference evidence="3" key="1">
    <citation type="submission" date="2021-01" db="EMBL/GenBank/DDBJ databases">
        <authorList>
            <person name="Corre E."/>
            <person name="Pelletier E."/>
            <person name="Niang G."/>
            <person name="Scheremetjew M."/>
            <person name="Finn R."/>
            <person name="Kale V."/>
            <person name="Holt S."/>
            <person name="Cochrane G."/>
            <person name="Meng A."/>
            <person name="Brown T."/>
            <person name="Cohen L."/>
        </authorList>
    </citation>
    <scope>NUCLEOTIDE SEQUENCE</scope>
    <source>
        <strain evidence="3">CCMP 2712</strain>
    </source>
</reference>
<feature type="signal peptide" evidence="2">
    <location>
        <begin position="1"/>
        <end position="30"/>
    </location>
</feature>
<keyword evidence="2" id="KW-0732">Signal</keyword>
<dbReference type="Pfam" id="PF19114">
    <property type="entry name" value="EsV_1_7_cys"/>
    <property type="match status" value="4"/>
</dbReference>
<dbReference type="InterPro" id="IPR043822">
    <property type="entry name" value="EsV_1_7_cys"/>
</dbReference>
<gene>
    <name evidence="3" type="ORF">GTHE00462_LOCUS39711</name>
    <name evidence="4" type="ORF">GTHE00462_LOCUS39712</name>
</gene>
<evidence type="ECO:0000256" key="2">
    <source>
        <dbReference type="SAM" id="SignalP"/>
    </source>
</evidence>
<evidence type="ECO:0000313" key="4">
    <source>
        <dbReference type="EMBL" id="CAE2341716.1"/>
    </source>
</evidence>
<evidence type="ECO:0000256" key="1">
    <source>
        <dbReference type="SAM" id="MobiDB-lite"/>
    </source>
</evidence>
<protein>
    <recommendedName>
        <fullName evidence="5">EsV-1-7</fullName>
    </recommendedName>
</protein>
<sequence length="247" mass="28085">MTMAVILGLHLSTAMLCLLRICSLFHVLSSASILTSSSPQVPANWGEMRVSRYSRRPEDSGTSVPPKKKRSSCKEAGCSRQPSFGSKQARGPVFCSEHRRPEDIDLRNRRCMYAEGCSRWPFYGNQYDRVKMFCWEHKNESHVDVVRKRCEHEGCERWPSFAEVGQSSPSFCRKHALSCHVDVKHKRCVVHGCSRQPIFGSPQGGRMVHCARHKQEDEVDLKHLVRTRKSKGQDQTNSSSIAAHFKP</sequence>
<proteinExistence type="predicted"/>
<dbReference type="EMBL" id="HBKN01050921">
    <property type="protein sequence ID" value="CAE2341715.1"/>
    <property type="molecule type" value="Transcribed_RNA"/>
</dbReference>
<accession>A0A6U6DXA4</accession>
<dbReference type="SMART" id="SM01425">
    <property type="entry name" value="EsV_1_7"/>
    <property type="match status" value="4"/>
</dbReference>
<feature type="region of interest" description="Disordered" evidence="1">
    <location>
        <begin position="52"/>
        <end position="90"/>
    </location>
</feature>
<feature type="region of interest" description="Disordered" evidence="1">
    <location>
        <begin position="227"/>
        <end position="247"/>
    </location>
</feature>
<name>A0A6U6DXA4_GUITH</name>
<evidence type="ECO:0008006" key="5">
    <source>
        <dbReference type="Google" id="ProtNLM"/>
    </source>
</evidence>
<evidence type="ECO:0000313" key="3">
    <source>
        <dbReference type="EMBL" id="CAE2341715.1"/>
    </source>
</evidence>
<dbReference type="AlphaFoldDB" id="A0A6U6DXA4"/>
<organism evidence="3">
    <name type="scientific">Guillardia theta</name>
    <name type="common">Cryptophyte</name>
    <name type="synonym">Cryptomonas phi</name>
    <dbReference type="NCBI Taxonomy" id="55529"/>
    <lineage>
        <taxon>Eukaryota</taxon>
        <taxon>Cryptophyceae</taxon>
        <taxon>Pyrenomonadales</taxon>
        <taxon>Geminigeraceae</taxon>
        <taxon>Guillardia</taxon>
    </lineage>
</organism>